<dbReference type="Gene3D" id="3.40.50.150">
    <property type="entry name" value="Vaccinia Virus protein VP39"/>
    <property type="match status" value="1"/>
</dbReference>
<dbReference type="InterPro" id="IPR030373">
    <property type="entry name" value="PABS_CS"/>
</dbReference>
<dbReference type="NCBIfam" id="NF037959">
    <property type="entry name" value="MFS_SpdSyn"/>
    <property type="match status" value="1"/>
</dbReference>
<keyword evidence="3" id="KW-0620">Polyamine biosynthesis</keyword>
<dbReference type="GO" id="GO:0004766">
    <property type="term" value="F:spermidine synthase activity"/>
    <property type="evidence" value="ECO:0007669"/>
    <property type="project" value="UniProtKB-EC"/>
</dbReference>
<reference evidence="6" key="2">
    <citation type="submission" date="2014-06" db="EMBL/GenBank/DDBJ databases">
        <title>The complete genome of Blastobotrys (Arxula) adeninivorans LS3 - a yeast of biotechnological interest.</title>
        <authorList>
            <person name="Kunze G."/>
            <person name="Gaillardin C."/>
            <person name="Czernicka M."/>
            <person name="Durrens P."/>
            <person name="Martin T."/>
            <person name="Boer E."/>
            <person name="Gabaldon T."/>
            <person name="Cruz J."/>
            <person name="Talla E."/>
            <person name="Marck C."/>
            <person name="Goffeau A."/>
            <person name="Barbe V."/>
            <person name="Baret P."/>
            <person name="Baronian K."/>
            <person name="Beier S."/>
            <person name="Bleykasten C."/>
            <person name="Bode R."/>
            <person name="Casaregola S."/>
            <person name="Despons L."/>
            <person name="Fairhead C."/>
            <person name="Giersberg M."/>
            <person name="Gierski P."/>
            <person name="Hahnel U."/>
            <person name="Hartmann A."/>
            <person name="Jankowska D."/>
            <person name="Jubin C."/>
            <person name="Jung P."/>
            <person name="Lafontaine I."/>
            <person name="Leh-Louis V."/>
            <person name="Lemaire M."/>
            <person name="Marcet-Houben M."/>
            <person name="Mascher M."/>
            <person name="Morel G."/>
            <person name="Richard G.-F."/>
            <person name="Riechen J."/>
            <person name="Sacerdot C."/>
            <person name="Sarkar A."/>
            <person name="Savel G."/>
            <person name="Schacherer J."/>
            <person name="Sherman D."/>
            <person name="Straub M.-L."/>
            <person name="Stein N."/>
            <person name="Thierry A."/>
            <person name="Trautwein-Schult A."/>
            <person name="Westhof E."/>
            <person name="Worch S."/>
            <person name="Dujon B."/>
            <person name="Souciet J.-L."/>
            <person name="Wincker P."/>
            <person name="Scholz U."/>
            <person name="Neuveglise N."/>
        </authorList>
    </citation>
    <scope>NUCLEOTIDE SEQUENCE</scope>
    <source>
        <strain evidence="6">LS3</strain>
    </source>
</reference>
<feature type="active site" description="Proton acceptor" evidence="3">
    <location>
        <position position="165"/>
    </location>
</feature>
<evidence type="ECO:0000256" key="4">
    <source>
        <dbReference type="RuleBase" id="RU003836"/>
    </source>
</evidence>
<evidence type="ECO:0000256" key="3">
    <source>
        <dbReference type="PROSITE-ProRule" id="PRU00354"/>
    </source>
</evidence>
<proteinExistence type="inferred from homology"/>
<name>A0A060TD80_BLAAD</name>
<dbReference type="AlphaFoldDB" id="A0A060TD80"/>
<dbReference type="HAMAP" id="MF_00198">
    <property type="entry name" value="Spermidine_synth"/>
    <property type="match status" value="1"/>
</dbReference>
<dbReference type="InterPro" id="IPR037163">
    <property type="entry name" value="Spermidine_synt_N_sf"/>
</dbReference>
<dbReference type="GO" id="GO:0005829">
    <property type="term" value="C:cytosol"/>
    <property type="evidence" value="ECO:0007669"/>
    <property type="project" value="TreeGrafter"/>
</dbReference>
<evidence type="ECO:0000256" key="1">
    <source>
        <dbReference type="ARBA" id="ARBA00007867"/>
    </source>
</evidence>
<dbReference type="InterPro" id="IPR035246">
    <property type="entry name" value="Spermidine_synt_N"/>
</dbReference>
<dbReference type="InterPro" id="IPR029063">
    <property type="entry name" value="SAM-dependent_MTases_sf"/>
</dbReference>
<dbReference type="Pfam" id="PF17284">
    <property type="entry name" value="Spermine_synt_N"/>
    <property type="match status" value="1"/>
</dbReference>
<dbReference type="FunFam" id="3.40.50.150:FF:000013">
    <property type="entry name" value="Spermidine synthase"/>
    <property type="match status" value="1"/>
</dbReference>
<gene>
    <name evidence="6" type="ORF">GNLVRS02_ARAD1D40942g</name>
</gene>
<dbReference type="GO" id="GO:0015940">
    <property type="term" value="P:pantothenate biosynthetic process"/>
    <property type="evidence" value="ECO:0007669"/>
    <property type="project" value="UniProtKB-ARBA"/>
</dbReference>
<dbReference type="PROSITE" id="PS51006">
    <property type="entry name" value="PABS_2"/>
    <property type="match status" value="1"/>
</dbReference>
<dbReference type="InterPro" id="IPR030374">
    <property type="entry name" value="PABS"/>
</dbReference>
<dbReference type="EMBL" id="HG937694">
    <property type="protein sequence ID" value="CDP38719.1"/>
    <property type="molecule type" value="Genomic_DNA"/>
</dbReference>
<dbReference type="Pfam" id="PF01564">
    <property type="entry name" value="Spermine_synth"/>
    <property type="match status" value="1"/>
</dbReference>
<dbReference type="NCBIfam" id="TIGR00417">
    <property type="entry name" value="speE"/>
    <property type="match status" value="1"/>
</dbReference>
<keyword evidence="2 3" id="KW-0808">Transferase</keyword>
<dbReference type="PANTHER" id="PTHR11558:SF11">
    <property type="entry name" value="SPERMIDINE SYNTHASE"/>
    <property type="match status" value="1"/>
</dbReference>
<evidence type="ECO:0000313" key="6">
    <source>
        <dbReference type="EMBL" id="CDP38719.1"/>
    </source>
</evidence>
<reference evidence="6" key="1">
    <citation type="submission" date="2014-02" db="EMBL/GenBank/DDBJ databases">
        <authorList>
            <person name="Genoscope - CEA"/>
        </authorList>
    </citation>
    <scope>NUCLEOTIDE SEQUENCE</scope>
    <source>
        <strain evidence="6">LS3</strain>
    </source>
</reference>
<accession>A0A060TD80</accession>
<dbReference type="PROSITE" id="PS01330">
    <property type="entry name" value="PABS_1"/>
    <property type="match status" value="1"/>
</dbReference>
<dbReference type="SUPFAM" id="SSF53335">
    <property type="entry name" value="S-adenosyl-L-methionine-dependent methyltransferases"/>
    <property type="match status" value="1"/>
</dbReference>
<dbReference type="GO" id="GO:0008295">
    <property type="term" value="P:spermidine biosynthetic process"/>
    <property type="evidence" value="ECO:0007669"/>
    <property type="project" value="TreeGrafter"/>
</dbReference>
<comment type="similarity">
    <text evidence="1 4">Belongs to the spermidine/spermine synthase family.</text>
</comment>
<dbReference type="FunFam" id="2.30.140.10:FF:000001">
    <property type="entry name" value="SPE3p Spermidine synthase"/>
    <property type="match status" value="1"/>
</dbReference>
<feature type="domain" description="PABS" evidence="5">
    <location>
        <begin position="10"/>
        <end position="246"/>
    </location>
</feature>
<dbReference type="CDD" id="cd02440">
    <property type="entry name" value="AdoMet_MTases"/>
    <property type="match status" value="1"/>
</dbReference>
<dbReference type="EC" id="2.5.1.16" evidence="6"/>
<sequence>MELTHPTISNGWFSEKNDGWPGQSFDLKVEKVLHTEKSKFQDVLVFQSTNYGNVLVLDGVIQASERDEFAYQEMITHVAMNSHPNPKKVLVIGGGDGGVLREIVKHDTVEKALLVEIDEAVPRLSKLYLPEMAKGFDHPLVEVRIADGFEYLRSVQSEYDVIISDSSDPDGPAEQLFQKDYFEMMSNALTDQGVFIMQASENIWLNLNVLRSLKKSCLEVFPTVEYTHACVPTYTSGQLGLMVCCKDGKRDLTVPVRSWDRATESKLNRYYNREIHEASFKLPNFAKRIIE</sequence>
<dbReference type="NCBIfam" id="NF002010">
    <property type="entry name" value="PRK00811.1"/>
    <property type="match status" value="1"/>
</dbReference>
<evidence type="ECO:0000259" key="5">
    <source>
        <dbReference type="PROSITE" id="PS51006"/>
    </source>
</evidence>
<dbReference type="PhylomeDB" id="A0A060TD80"/>
<organism evidence="6">
    <name type="scientific">Blastobotrys adeninivorans</name>
    <name type="common">Yeast</name>
    <name type="synonym">Arxula adeninivorans</name>
    <dbReference type="NCBI Taxonomy" id="409370"/>
    <lineage>
        <taxon>Eukaryota</taxon>
        <taxon>Fungi</taxon>
        <taxon>Dikarya</taxon>
        <taxon>Ascomycota</taxon>
        <taxon>Saccharomycotina</taxon>
        <taxon>Dipodascomycetes</taxon>
        <taxon>Dipodascales</taxon>
        <taxon>Trichomonascaceae</taxon>
        <taxon>Blastobotrys</taxon>
    </lineage>
</organism>
<dbReference type="InterPro" id="IPR001045">
    <property type="entry name" value="Spermi_synthase"/>
</dbReference>
<evidence type="ECO:0000256" key="2">
    <source>
        <dbReference type="ARBA" id="ARBA00022679"/>
    </source>
</evidence>
<dbReference type="Gene3D" id="2.30.140.10">
    <property type="entry name" value="Spermidine synthase, tetramerisation domain"/>
    <property type="match status" value="1"/>
</dbReference>
<dbReference type="PANTHER" id="PTHR11558">
    <property type="entry name" value="SPERMIDINE/SPERMINE SYNTHASE"/>
    <property type="match status" value="1"/>
</dbReference>
<protein>
    <submittedName>
        <fullName evidence="6">ARAD1D40942p</fullName>
        <ecNumber evidence="6">2.5.1.16</ecNumber>
    </submittedName>
</protein>